<dbReference type="GO" id="GO:0000160">
    <property type="term" value="P:phosphorelay signal transduction system"/>
    <property type="evidence" value="ECO:0007669"/>
    <property type="project" value="InterPro"/>
</dbReference>
<dbReference type="Gene3D" id="1.10.10.10">
    <property type="entry name" value="Winged helix-like DNA-binding domain superfamily/Winged helix DNA-binding domain"/>
    <property type="match status" value="1"/>
</dbReference>
<dbReference type="GO" id="GO:0003677">
    <property type="term" value="F:DNA binding"/>
    <property type="evidence" value="ECO:0007669"/>
    <property type="project" value="UniProtKB-UniRule"/>
</dbReference>
<dbReference type="InterPro" id="IPR016032">
    <property type="entry name" value="Sig_transdc_resp-reg_C-effctor"/>
</dbReference>
<keyword evidence="3" id="KW-0812">Transmembrane</keyword>
<evidence type="ECO:0000256" key="3">
    <source>
        <dbReference type="SAM" id="Phobius"/>
    </source>
</evidence>
<dbReference type="AlphaFoldDB" id="A0A855FBN3"/>
<evidence type="ECO:0000259" key="4">
    <source>
        <dbReference type="PROSITE" id="PS51755"/>
    </source>
</evidence>
<dbReference type="SUPFAM" id="SSF46894">
    <property type="entry name" value="C-terminal effector domain of the bipartite response regulators"/>
    <property type="match status" value="1"/>
</dbReference>
<comment type="caution">
    <text evidence="5">The sequence shown here is derived from an EMBL/GenBank/DDBJ whole genome shotgun (WGS) entry which is preliminary data.</text>
</comment>
<name>A0A855FBN3_RAOOR</name>
<dbReference type="CDD" id="cd00383">
    <property type="entry name" value="trans_reg_C"/>
    <property type="match status" value="1"/>
</dbReference>
<dbReference type="RefSeq" id="WP_015585258.1">
    <property type="nucleotide sequence ID" value="NZ_CAKNCK010000006.1"/>
</dbReference>
<feature type="domain" description="OmpR/PhoB-type" evidence="4">
    <location>
        <begin position="7"/>
        <end position="110"/>
    </location>
</feature>
<gene>
    <name evidence="5" type="ORF">CFY86_02290</name>
</gene>
<dbReference type="Proteomes" id="UP000229713">
    <property type="component" value="Unassembled WGS sequence"/>
</dbReference>
<evidence type="ECO:0000256" key="2">
    <source>
        <dbReference type="PROSITE-ProRule" id="PRU01091"/>
    </source>
</evidence>
<protein>
    <recommendedName>
        <fullName evidence="4">OmpR/PhoB-type domain-containing protein</fullName>
    </recommendedName>
</protein>
<keyword evidence="3" id="KW-0472">Membrane</keyword>
<dbReference type="SMART" id="SM00862">
    <property type="entry name" value="Trans_reg_C"/>
    <property type="match status" value="1"/>
</dbReference>
<keyword evidence="3" id="KW-1133">Transmembrane helix</keyword>
<evidence type="ECO:0000256" key="1">
    <source>
        <dbReference type="ARBA" id="ARBA00023125"/>
    </source>
</evidence>
<feature type="DNA-binding region" description="OmpR/PhoB-type" evidence="2">
    <location>
        <begin position="7"/>
        <end position="110"/>
    </location>
</feature>
<evidence type="ECO:0000313" key="5">
    <source>
        <dbReference type="EMBL" id="PIK93722.1"/>
    </source>
</evidence>
<keyword evidence="1 2" id="KW-0238">DNA-binding</keyword>
<organism evidence="5 6">
    <name type="scientific">Raoultella ornithinolytica</name>
    <name type="common">Klebsiella ornithinolytica</name>
    <dbReference type="NCBI Taxonomy" id="54291"/>
    <lineage>
        <taxon>Bacteria</taxon>
        <taxon>Pseudomonadati</taxon>
        <taxon>Pseudomonadota</taxon>
        <taxon>Gammaproteobacteria</taxon>
        <taxon>Enterobacterales</taxon>
        <taxon>Enterobacteriaceae</taxon>
        <taxon>Klebsiella/Raoultella group</taxon>
        <taxon>Raoultella</taxon>
    </lineage>
</organism>
<sequence length="302" mass="33944">MDRSDNIQSYIIGEDVVFTPSQRMIVDRLNSKEVKLHVPASCCLEILLNNQGKIVSQDQLILCGWGEKRNAGVSPNTYYQCILHLRKSLAAIGCLDVIDTVPRHGLRFNNRLKVTYLYPEKNNEQQTDNNINQDMEGCIHSDIVGIVIDRSERVEADDVESDDSGNAPQEADFFESSAAEGGIHEGSKRHIKWLRNAGIVTISAIVLFSIMTFLHKPGGEAFSDYTKLSFEGCTVFVADQKYAVTEIKKILNTLGLPCSDKTIVYFTASPMNTRLNFMYCSVYTKKNQNCRSLTIMKTMKVH</sequence>
<proteinExistence type="predicted"/>
<dbReference type="PROSITE" id="PS51755">
    <property type="entry name" value="OMPR_PHOB"/>
    <property type="match status" value="1"/>
</dbReference>
<feature type="transmembrane region" description="Helical" evidence="3">
    <location>
        <begin position="193"/>
        <end position="214"/>
    </location>
</feature>
<dbReference type="GO" id="GO:0006355">
    <property type="term" value="P:regulation of DNA-templated transcription"/>
    <property type="evidence" value="ECO:0007669"/>
    <property type="project" value="InterPro"/>
</dbReference>
<reference evidence="5 6" key="1">
    <citation type="submission" date="2017-07" db="EMBL/GenBank/DDBJ databases">
        <title>Raoultella ornithinolytica strain HH3 draft genome.</title>
        <authorList>
            <person name="Duceppe M.-O."/>
            <person name="Huang H."/>
            <person name="Phipps-Todd B."/>
        </authorList>
    </citation>
    <scope>NUCLEOTIDE SEQUENCE [LARGE SCALE GENOMIC DNA]</scope>
    <source>
        <strain evidence="5 6">HH3</strain>
    </source>
</reference>
<dbReference type="Pfam" id="PF00486">
    <property type="entry name" value="Trans_reg_C"/>
    <property type="match status" value="1"/>
</dbReference>
<accession>A0A855FBN3</accession>
<dbReference type="EMBL" id="NKYI01000007">
    <property type="protein sequence ID" value="PIK93722.1"/>
    <property type="molecule type" value="Genomic_DNA"/>
</dbReference>
<dbReference type="InterPro" id="IPR001867">
    <property type="entry name" value="OmpR/PhoB-type_DNA-bd"/>
</dbReference>
<dbReference type="InterPro" id="IPR036388">
    <property type="entry name" value="WH-like_DNA-bd_sf"/>
</dbReference>
<evidence type="ECO:0000313" key="6">
    <source>
        <dbReference type="Proteomes" id="UP000229713"/>
    </source>
</evidence>